<feature type="region of interest" description="Disordered" evidence="4">
    <location>
        <begin position="208"/>
        <end position="250"/>
    </location>
</feature>
<dbReference type="CDD" id="cd03181">
    <property type="entry name" value="GST_C_EF1Bgamma_like"/>
    <property type="match status" value="1"/>
</dbReference>
<dbReference type="SUPFAM" id="SSF89942">
    <property type="entry name" value="eEF1-gamma domain"/>
    <property type="match status" value="1"/>
</dbReference>
<evidence type="ECO:0000256" key="3">
    <source>
        <dbReference type="PROSITE-ProRule" id="PRU00519"/>
    </source>
</evidence>
<dbReference type="PANTHER" id="PTHR43986">
    <property type="entry name" value="ELONGATION FACTOR 1-GAMMA"/>
    <property type="match status" value="1"/>
</dbReference>
<accession>G8JRY0</accession>
<dbReference type="GO" id="GO:0005634">
    <property type="term" value="C:nucleus"/>
    <property type="evidence" value="ECO:0007669"/>
    <property type="project" value="TreeGrafter"/>
</dbReference>
<dbReference type="STRING" id="931890.G8JRY0"/>
<dbReference type="FunFam" id="3.30.70.1010:FF:000001">
    <property type="entry name" value="Elongation factor 1-gamma 1"/>
    <property type="match status" value="1"/>
</dbReference>
<dbReference type="OMA" id="TQYFSWT"/>
<dbReference type="PROSITE" id="PS50405">
    <property type="entry name" value="GST_CTER"/>
    <property type="match status" value="1"/>
</dbReference>
<dbReference type="Pfam" id="PF00647">
    <property type="entry name" value="EF1G"/>
    <property type="match status" value="1"/>
</dbReference>
<dbReference type="GO" id="GO:0010494">
    <property type="term" value="C:cytoplasmic stress granule"/>
    <property type="evidence" value="ECO:0007669"/>
    <property type="project" value="EnsemblFungi"/>
</dbReference>
<dbReference type="GO" id="GO:0003746">
    <property type="term" value="F:translation elongation factor activity"/>
    <property type="evidence" value="ECO:0007669"/>
    <property type="project" value="UniProtKB-UniRule"/>
</dbReference>
<feature type="domain" description="EF-1-gamma C-terminal" evidence="5">
    <location>
        <begin position="247"/>
        <end position="408"/>
    </location>
</feature>
<dbReference type="SMART" id="SM01183">
    <property type="entry name" value="EF1G"/>
    <property type="match status" value="1"/>
</dbReference>
<feature type="domain" description="GST N-terminal" evidence="6">
    <location>
        <begin position="1"/>
        <end position="77"/>
    </location>
</feature>
<dbReference type="Gene3D" id="1.20.1050.10">
    <property type="match status" value="1"/>
</dbReference>
<evidence type="ECO:0000313" key="8">
    <source>
        <dbReference type="EMBL" id="AET38899.1"/>
    </source>
</evidence>
<dbReference type="GeneID" id="11468997"/>
<dbReference type="HOGENOM" id="CLU_011226_3_0_1"/>
<dbReference type="SFLD" id="SFLDS00019">
    <property type="entry name" value="Glutathione_Transferase_(cytos"/>
    <property type="match status" value="1"/>
</dbReference>
<dbReference type="FunCoup" id="G8JRY0">
    <property type="interactions" value="1263"/>
</dbReference>
<dbReference type="RefSeq" id="XP_003645716.1">
    <property type="nucleotide sequence ID" value="XM_003645668.1"/>
</dbReference>
<dbReference type="PANTHER" id="PTHR43986:SF1">
    <property type="entry name" value="ELONGATION FACTOR 1-GAMMA"/>
    <property type="match status" value="1"/>
</dbReference>
<dbReference type="PROSITE" id="PS50040">
    <property type="entry name" value="EF1G_C"/>
    <property type="match status" value="1"/>
</dbReference>
<dbReference type="eggNOG" id="KOG0867">
    <property type="taxonomic scope" value="Eukaryota"/>
</dbReference>
<feature type="compositionally biased region" description="Basic and acidic residues" evidence="4">
    <location>
        <begin position="208"/>
        <end position="245"/>
    </location>
</feature>
<dbReference type="GO" id="GO:0005840">
    <property type="term" value="C:ribosome"/>
    <property type="evidence" value="ECO:0007669"/>
    <property type="project" value="EnsemblFungi"/>
</dbReference>
<dbReference type="Pfam" id="PF00043">
    <property type="entry name" value="GST_C"/>
    <property type="match status" value="1"/>
</dbReference>
<keyword evidence="2 3" id="KW-0648">Protein biosynthesis</keyword>
<keyword evidence="9" id="KW-1185">Reference proteome</keyword>
<dbReference type="EMBL" id="CP002499">
    <property type="protein sequence ID" value="AET38899.1"/>
    <property type="molecule type" value="Genomic_DNA"/>
</dbReference>
<dbReference type="InParanoid" id="G8JRY0"/>
<sequence>MSLGTLYYRLPSRSVLPIAIIKSLGLDVKIVEADSDETFAKSFPLKKVPAFIGSKGQKLHEVIAITRYLINLAGDEKAKKDLLGADIHEEAQVMKWESFANSDFCDAIVRRMKFETGAIPYNKKSSEEAAALIDTITSIYEERLKNYTYVATEKVTTADILSAMMFFLGFVTTLGSQWRSEHPIIMRWFNSVVDSKYLKGSMDHSRMVDEPLKYSPPKKEKKEKKEQPKKEQEKTVEDDIPAEPKKPKHPLSLLSAPTLNLDDWKRKYSNEDTRPVALPWFWEQYNPEDYSLWKVSYKYNEELTMTFMSNNLIGGFFNRLSASTKYMFGCLVVYGENNNNGIIGAMMVRGQDYVPAFDVAPDWESYEYTKLDPSNPEDKEFINNMWAWDKPVVVNGEPREIADGKVFK</sequence>
<reference evidence="9" key="1">
    <citation type="journal article" date="2012" name="G3 (Bethesda)">
        <title>Pichia sorbitophila, an interspecies yeast hybrid reveals early steps of genome resolution following polyploidization.</title>
        <authorList>
            <person name="Leh Louis V."/>
            <person name="Despons L."/>
            <person name="Friedrich A."/>
            <person name="Martin T."/>
            <person name="Durrens P."/>
            <person name="Casaregola S."/>
            <person name="Neuveglise C."/>
            <person name="Fairhead C."/>
            <person name="Marck C."/>
            <person name="Cruz J.A."/>
            <person name="Straub M.L."/>
            <person name="Kugler V."/>
            <person name="Sacerdot C."/>
            <person name="Uzunov Z."/>
            <person name="Thierry A."/>
            <person name="Weiss S."/>
            <person name="Bleykasten C."/>
            <person name="De Montigny J."/>
            <person name="Jacques N."/>
            <person name="Jung P."/>
            <person name="Lemaire M."/>
            <person name="Mallet S."/>
            <person name="Morel G."/>
            <person name="Richard G.F."/>
            <person name="Sarkar A."/>
            <person name="Savel G."/>
            <person name="Schacherer J."/>
            <person name="Seret M.L."/>
            <person name="Talla E."/>
            <person name="Samson G."/>
            <person name="Jubin C."/>
            <person name="Poulain J."/>
            <person name="Vacherie B."/>
            <person name="Barbe V."/>
            <person name="Pelletier E."/>
            <person name="Sherman D.J."/>
            <person name="Westhof E."/>
            <person name="Weissenbach J."/>
            <person name="Baret P.V."/>
            <person name="Wincker P."/>
            <person name="Gaillardin C."/>
            <person name="Dujon B."/>
            <person name="Souciet J.L."/>
        </authorList>
    </citation>
    <scope>NUCLEOTIDE SEQUENCE [LARGE SCALE GENOMIC DNA]</scope>
    <source>
        <strain evidence="9">CBS 270.75 / DBVPG 7215 / KCTC 17166 / NRRL Y-17582</strain>
    </source>
</reference>
<name>G8JRY0_ERECY</name>
<dbReference type="FunFam" id="3.40.30.10:FF:000142">
    <property type="entry name" value="Elongation factor 1 gamma"/>
    <property type="match status" value="1"/>
</dbReference>
<evidence type="ECO:0000259" key="7">
    <source>
        <dbReference type="PROSITE" id="PS50405"/>
    </source>
</evidence>
<dbReference type="AlphaFoldDB" id="G8JRY0"/>
<proteinExistence type="predicted"/>
<organism evidence="8 9">
    <name type="scientific">Eremothecium cymbalariae (strain CBS 270.75 / DBVPG 7215 / KCTC 17166 / NRRL Y-17582)</name>
    <name type="common">Yeast</name>
    <dbReference type="NCBI Taxonomy" id="931890"/>
    <lineage>
        <taxon>Eukaryota</taxon>
        <taxon>Fungi</taxon>
        <taxon>Dikarya</taxon>
        <taxon>Ascomycota</taxon>
        <taxon>Saccharomycotina</taxon>
        <taxon>Saccharomycetes</taxon>
        <taxon>Saccharomycetales</taxon>
        <taxon>Saccharomycetaceae</taxon>
        <taxon>Eremothecium</taxon>
    </lineage>
</organism>
<dbReference type="SUPFAM" id="SSF52833">
    <property type="entry name" value="Thioredoxin-like"/>
    <property type="match status" value="1"/>
</dbReference>
<dbReference type="GO" id="GO:0005085">
    <property type="term" value="F:guanyl-nucleotide exchange factor activity"/>
    <property type="evidence" value="ECO:0007669"/>
    <property type="project" value="EnsemblFungi"/>
</dbReference>
<dbReference type="InterPro" id="IPR036249">
    <property type="entry name" value="Thioredoxin-like_sf"/>
</dbReference>
<dbReference type="Proteomes" id="UP000006790">
    <property type="component" value="Chromosome 3"/>
</dbReference>
<evidence type="ECO:0000259" key="5">
    <source>
        <dbReference type="PROSITE" id="PS50040"/>
    </source>
</evidence>
<evidence type="ECO:0000256" key="4">
    <source>
        <dbReference type="SAM" id="MobiDB-lite"/>
    </source>
</evidence>
<dbReference type="CDD" id="cd03044">
    <property type="entry name" value="GST_N_EF1Bgamma"/>
    <property type="match status" value="1"/>
</dbReference>
<dbReference type="OrthoDB" id="249703at2759"/>
<dbReference type="Pfam" id="PF02798">
    <property type="entry name" value="GST_N"/>
    <property type="match status" value="1"/>
</dbReference>
<evidence type="ECO:0000313" key="9">
    <source>
        <dbReference type="Proteomes" id="UP000006790"/>
    </source>
</evidence>
<dbReference type="InterPro" id="IPR004046">
    <property type="entry name" value="GST_C"/>
</dbReference>
<dbReference type="InterPro" id="IPR004045">
    <property type="entry name" value="Glutathione_S-Trfase_N"/>
</dbReference>
<evidence type="ECO:0000256" key="2">
    <source>
        <dbReference type="ARBA" id="ARBA00022917"/>
    </source>
</evidence>
<protein>
    <recommendedName>
        <fullName evidence="10">Elongation factor 1-gamma 1</fullName>
    </recommendedName>
</protein>
<gene>
    <name evidence="8" type="ordered locus">Ecym_3413</name>
</gene>
<feature type="domain" description="GST C-terminal" evidence="7">
    <location>
        <begin position="86"/>
        <end position="215"/>
    </location>
</feature>
<dbReference type="InterPro" id="IPR001662">
    <property type="entry name" value="EF1B_G_C"/>
</dbReference>
<dbReference type="InterPro" id="IPR010987">
    <property type="entry name" value="Glutathione-S-Trfase_C-like"/>
</dbReference>
<evidence type="ECO:0008006" key="10">
    <source>
        <dbReference type="Google" id="ProtNLM"/>
    </source>
</evidence>
<evidence type="ECO:0000256" key="1">
    <source>
        <dbReference type="ARBA" id="ARBA00022768"/>
    </source>
</evidence>
<dbReference type="PROSITE" id="PS50404">
    <property type="entry name" value="GST_NTER"/>
    <property type="match status" value="1"/>
</dbReference>
<dbReference type="Gene3D" id="3.40.30.10">
    <property type="entry name" value="Glutaredoxin"/>
    <property type="match status" value="1"/>
</dbReference>
<dbReference type="InterPro" id="IPR040079">
    <property type="entry name" value="Glutathione_S-Trfase"/>
</dbReference>
<dbReference type="InterPro" id="IPR036282">
    <property type="entry name" value="Glutathione-S-Trfase_C_sf"/>
</dbReference>
<evidence type="ECO:0000259" key="6">
    <source>
        <dbReference type="PROSITE" id="PS50404"/>
    </source>
</evidence>
<dbReference type="InterPro" id="IPR036433">
    <property type="entry name" value="EF1B_G_C_sf"/>
</dbReference>
<dbReference type="KEGG" id="erc:Ecym_3413"/>
<dbReference type="SUPFAM" id="SSF47616">
    <property type="entry name" value="GST C-terminal domain-like"/>
    <property type="match status" value="1"/>
</dbReference>
<keyword evidence="1 3" id="KW-0251">Elongation factor</keyword>
<dbReference type="Gene3D" id="3.30.70.1010">
    <property type="entry name" value="Translation elongation factor EF1B, gamma chain, conserved domain"/>
    <property type="match status" value="1"/>
</dbReference>
<dbReference type="eggNOG" id="KOG1627">
    <property type="taxonomic scope" value="Eukaryota"/>
</dbReference>
<dbReference type="InterPro" id="IPR050802">
    <property type="entry name" value="EF-GSTs"/>
</dbReference>